<evidence type="ECO:0000256" key="4">
    <source>
        <dbReference type="ARBA" id="ARBA00022481"/>
    </source>
</evidence>
<evidence type="ECO:0000313" key="14">
    <source>
        <dbReference type="Proteomes" id="UP001500133"/>
    </source>
</evidence>
<dbReference type="InterPro" id="IPR022346">
    <property type="entry name" value="T2SS_GspH"/>
</dbReference>
<gene>
    <name evidence="13" type="ORF">GCM10022228_15750</name>
</gene>
<evidence type="ECO:0000256" key="3">
    <source>
        <dbReference type="ARBA" id="ARBA00022475"/>
    </source>
</evidence>
<dbReference type="Proteomes" id="UP001500133">
    <property type="component" value="Unassembled WGS sequence"/>
</dbReference>
<dbReference type="Pfam" id="PF07963">
    <property type="entry name" value="N_methyl"/>
    <property type="match status" value="1"/>
</dbReference>
<evidence type="ECO:0000313" key="13">
    <source>
        <dbReference type="EMBL" id="GAA3906356.1"/>
    </source>
</evidence>
<dbReference type="Pfam" id="PF12019">
    <property type="entry name" value="GspH"/>
    <property type="match status" value="1"/>
</dbReference>
<keyword evidence="14" id="KW-1185">Reference proteome</keyword>
<keyword evidence="5" id="KW-0997">Cell inner membrane</keyword>
<comment type="subcellular location">
    <subcellularLocation>
        <location evidence="1">Cell inner membrane</location>
        <topology evidence="1">Single-pass membrane protein</topology>
    </subcellularLocation>
</comment>
<accession>A0ABP7LQ35</accession>
<evidence type="ECO:0000256" key="6">
    <source>
        <dbReference type="ARBA" id="ARBA00022692"/>
    </source>
</evidence>
<keyword evidence="8 11" id="KW-0472">Membrane</keyword>
<dbReference type="RefSeq" id="WP_344704076.1">
    <property type="nucleotide sequence ID" value="NZ_BAAAZT010000070.1"/>
</dbReference>
<evidence type="ECO:0000259" key="12">
    <source>
        <dbReference type="Pfam" id="PF12019"/>
    </source>
</evidence>
<protein>
    <recommendedName>
        <fullName evidence="2">Type II secretion system protein H</fullName>
    </recommendedName>
    <alternativeName>
        <fullName evidence="10">General secretion pathway protein H</fullName>
    </alternativeName>
</protein>
<comment type="caution">
    <text evidence="13">The sequence shown here is derived from an EMBL/GenBank/DDBJ whole genome shotgun (WGS) entry which is preliminary data.</text>
</comment>
<reference evidence="14" key="1">
    <citation type="journal article" date="2019" name="Int. J. Syst. Evol. Microbiol.">
        <title>The Global Catalogue of Microorganisms (GCM) 10K type strain sequencing project: providing services to taxonomists for standard genome sequencing and annotation.</title>
        <authorList>
            <consortium name="The Broad Institute Genomics Platform"/>
            <consortium name="The Broad Institute Genome Sequencing Center for Infectious Disease"/>
            <person name="Wu L."/>
            <person name="Ma J."/>
        </authorList>
    </citation>
    <scope>NUCLEOTIDE SEQUENCE [LARGE SCALE GENOMIC DNA]</scope>
    <source>
        <strain evidence="14">JCM 16914</strain>
    </source>
</reference>
<name>A0ABP7LQ35_9GAMM</name>
<organism evidence="13 14">
    <name type="scientific">Halomonas cibimaris</name>
    <dbReference type="NCBI Taxonomy" id="657012"/>
    <lineage>
        <taxon>Bacteria</taxon>
        <taxon>Pseudomonadati</taxon>
        <taxon>Pseudomonadota</taxon>
        <taxon>Gammaproteobacteria</taxon>
        <taxon>Oceanospirillales</taxon>
        <taxon>Halomonadaceae</taxon>
        <taxon>Halomonas</taxon>
    </lineage>
</organism>
<dbReference type="InterPro" id="IPR012902">
    <property type="entry name" value="N_methyl_site"/>
</dbReference>
<evidence type="ECO:0000256" key="9">
    <source>
        <dbReference type="ARBA" id="ARBA00025772"/>
    </source>
</evidence>
<keyword evidence="3" id="KW-1003">Cell membrane</keyword>
<dbReference type="InterPro" id="IPR045584">
    <property type="entry name" value="Pilin-like"/>
</dbReference>
<dbReference type="EMBL" id="BAAAZT010000070">
    <property type="protein sequence ID" value="GAA3906356.1"/>
    <property type="molecule type" value="Genomic_DNA"/>
</dbReference>
<evidence type="ECO:0000256" key="5">
    <source>
        <dbReference type="ARBA" id="ARBA00022519"/>
    </source>
</evidence>
<evidence type="ECO:0000256" key="11">
    <source>
        <dbReference type="SAM" id="Phobius"/>
    </source>
</evidence>
<feature type="transmembrane region" description="Helical" evidence="11">
    <location>
        <begin position="12"/>
        <end position="29"/>
    </location>
</feature>
<proteinExistence type="inferred from homology"/>
<feature type="domain" description="General secretion pathway GspH" evidence="12">
    <location>
        <begin position="44"/>
        <end position="72"/>
    </location>
</feature>
<keyword evidence="4" id="KW-0488">Methylation</keyword>
<sequence>METAAQRGFTLVELLVIMALIATLAGVGYPQMRGFAARSSQQAAVSQLQSALALARHTAITRREAVFLCPPGG</sequence>
<evidence type="ECO:0000256" key="1">
    <source>
        <dbReference type="ARBA" id="ARBA00004377"/>
    </source>
</evidence>
<comment type="similarity">
    <text evidence="9">Belongs to the GSP H family.</text>
</comment>
<evidence type="ECO:0000256" key="10">
    <source>
        <dbReference type="ARBA" id="ARBA00030775"/>
    </source>
</evidence>
<dbReference type="Gene3D" id="3.30.700.10">
    <property type="entry name" value="Glycoprotein, Type 4 Pilin"/>
    <property type="match status" value="1"/>
</dbReference>
<evidence type="ECO:0000256" key="7">
    <source>
        <dbReference type="ARBA" id="ARBA00022989"/>
    </source>
</evidence>
<keyword evidence="6 11" id="KW-0812">Transmembrane</keyword>
<evidence type="ECO:0000256" key="2">
    <source>
        <dbReference type="ARBA" id="ARBA00021549"/>
    </source>
</evidence>
<keyword evidence="7 11" id="KW-1133">Transmembrane helix</keyword>
<dbReference type="NCBIfam" id="TIGR02532">
    <property type="entry name" value="IV_pilin_GFxxxE"/>
    <property type="match status" value="1"/>
</dbReference>
<dbReference type="SUPFAM" id="SSF54523">
    <property type="entry name" value="Pili subunits"/>
    <property type="match status" value="1"/>
</dbReference>
<evidence type="ECO:0000256" key="8">
    <source>
        <dbReference type="ARBA" id="ARBA00023136"/>
    </source>
</evidence>